<organism evidence="2 3">
    <name type="scientific">Chlamydia trachomatis serovar A (strain A2497)</name>
    <dbReference type="NCBI Taxonomy" id="580047"/>
    <lineage>
        <taxon>Bacteria</taxon>
        <taxon>Pseudomonadati</taxon>
        <taxon>Chlamydiota</taxon>
        <taxon>Chlamydiia</taxon>
        <taxon>Chlamydiales</taxon>
        <taxon>Chlamydiaceae</taxon>
        <taxon>Chlamydia/Chlamydophila group</taxon>
        <taxon>Chlamydia</taxon>
    </lineage>
</organism>
<sequence length="112" mass="11990">MDFKTFMATTVNPNYSLPFCEKMVSSATLAAHSFFNHIKLLIPLLVGYFCILLGALILTGVITTIPSIAASYFLSLGVTLVIVGAGLCAAFKRPLFSVTQSKASTLLHISCD</sequence>
<gene>
    <name evidence="2" type="ordered locus">CTO_0214</name>
</gene>
<feature type="transmembrane region" description="Helical" evidence="1">
    <location>
        <begin position="68"/>
        <end position="91"/>
    </location>
</feature>
<reference evidence="2 3" key="1">
    <citation type="journal article" date="2011" name="J. Exp. Med.">
        <title>A live-attenuated chlamydial vaccine protects against trachoma in nonhuman primates.</title>
        <authorList>
            <person name="Kari L."/>
            <person name="Whitmire W.M."/>
            <person name="Olivares-Zavaleta N."/>
            <person name="Goheen M.M."/>
            <person name="Taylor L.D."/>
            <person name="Carlson J.H."/>
            <person name="Sturdevant G.L."/>
            <person name="Lu C."/>
            <person name="Bakios L.E."/>
            <person name="Randall L.B."/>
            <person name="Parnell M.J."/>
            <person name="Zhong G."/>
            <person name="Caldwell H.D."/>
        </authorList>
    </citation>
    <scope>NUCLEOTIDE SEQUENCE [LARGE SCALE GENOMIC DNA]</scope>
    <source>
        <strain evidence="2 3">A2497</strain>
    </source>
</reference>
<dbReference type="PATRIC" id="fig|580047.4.peg.220"/>
<dbReference type="AlphaFoldDB" id="G4NNE6"/>
<evidence type="ECO:0000313" key="3">
    <source>
        <dbReference type="Proteomes" id="UP000009287"/>
    </source>
</evidence>
<dbReference type="Proteomes" id="UP000009287">
    <property type="component" value="Chromosome"/>
</dbReference>
<accession>G4NNE6</accession>
<evidence type="ECO:0000256" key="1">
    <source>
        <dbReference type="SAM" id="Phobius"/>
    </source>
</evidence>
<protein>
    <submittedName>
        <fullName evidence="2">Putative transport protein</fullName>
    </submittedName>
</protein>
<dbReference type="EMBL" id="CP002401">
    <property type="protein sequence ID" value="AEP35024.1"/>
    <property type="molecule type" value="Genomic_DNA"/>
</dbReference>
<feature type="transmembrane region" description="Helical" evidence="1">
    <location>
        <begin position="40"/>
        <end position="62"/>
    </location>
</feature>
<keyword evidence="1" id="KW-0472">Membrane</keyword>
<proteinExistence type="predicted"/>
<keyword evidence="1" id="KW-0812">Transmembrane</keyword>
<keyword evidence="1" id="KW-1133">Transmembrane helix</keyword>
<name>G4NNE6_CHLT4</name>
<evidence type="ECO:0000313" key="2">
    <source>
        <dbReference type="EMBL" id="AEP35024.1"/>
    </source>
</evidence>
<dbReference type="KEGG" id="cra:CTO_0214"/>